<feature type="compositionally biased region" description="Basic residues" evidence="1">
    <location>
        <begin position="338"/>
        <end position="349"/>
    </location>
</feature>
<reference evidence="3 5" key="2">
    <citation type="submission" date="2013-03" db="EMBL/GenBank/DDBJ databases">
        <title>The Genome Sequence of Enterococcus avium ATCC_14025 (PacBio/Illumina hybrid assembly).</title>
        <authorList>
            <consortium name="The Broad Institute Genomics Platform"/>
            <consortium name="The Broad Institute Genome Sequencing Center for Infectious Disease"/>
            <person name="Earl A."/>
            <person name="Russ C."/>
            <person name="Gilmore M."/>
            <person name="Surin D."/>
            <person name="Walker B."/>
            <person name="Young S."/>
            <person name="Zeng Q."/>
            <person name="Gargeya S."/>
            <person name="Fitzgerald M."/>
            <person name="Haas B."/>
            <person name="Abouelleil A."/>
            <person name="Allen A.W."/>
            <person name="Alvarado L."/>
            <person name="Arachchi H.M."/>
            <person name="Berlin A.M."/>
            <person name="Chapman S.B."/>
            <person name="Gainer-Dewar J."/>
            <person name="Goldberg J."/>
            <person name="Griggs A."/>
            <person name="Gujja S."/>
            <person name="Hansen M."/>
            <person name="Howarth C."/>
            <person name="Imamovic A."/>
            <person name="Ireland A."/>
            <person name="Larimer J."/>
            <person name="McCowan C."/>
            <person name="Murphy C."/>
            <person name="Pearson M."/>
            <person name="Poon T.W."/>
            <person name="Priest M."/>
            <person name="Roberts A."/>
            <person name="Saif S."/>
            <person name="Shea T."/>
            <person name="Sisk P."/>
            <person name="Sykes S."/>
            <person name="Wortman J."/>
            <person name="Nusbaum C."/>
            <person name="Birren B."/>
        </authorList>
    </citation>
    <scope>NUCLEOTIDE SEQUENCE [LARGE SCALE GENOMIC DNA]</scope>
    <source>
        <strain evidence="3 5">ATCC 14025</strain>
    </source>
</reference>
<dbReference type="EMBL" id="AHYV01000002">
    <property type="protein sequence ID" value="EOT51918.1"/>
    <property type="molecule type" value="Genomic_DNA"/>
</dbReference>
<keyword evidence="4" id="KW-1185">Reference proteome</keyword>
<reference evidence="2 4" key="1">
    <citation type="submission" date="2013-03" db="EMBL/GenBank/DDBJ databases">
        <title>The Genome Sequence of Enterococcus avium ATCC_14025 (Illumina only assembly).</title>
        <authorList>
            <consortium name="The Broad Institute Genomics Platform"/>
            <consortium name="The Broad Institute Genome Sequencing Center for Infectious Disease"/>
            <person name="Earl A."/>
            <person name="Russ C."/>
            <person name="Gilmore M."/>
            <person name="Surin D."/>
            <person name="Walker B."/>
            <person name="Young S."/>
            <person name="Zeng Q."/>
            <person name="Gargeya S."/>
            <person name="Fitzgerald M."/>
            <person name="Haas B."/>
            <person name="Abouelleil A."/>
            <person name="Allen A.W."/>
            <person name="Alvarado L."/>
            <person name="Arachchi H.M."/>
            <person name="Berlin A.M."/>
            <person name="Chapman S.B."/>
            <person name="Gainer-Dewar J."/>
            <person name="Goldberg J."/>
            <person name="Griggs A."/>
            <person name="Gujja S."/>
            <person name="Hansen M."/>
            <person name="Howarth C."/>
            <person name="Imamovic A."/>
            <person name="Ireland A."/>
            <person name="Larimer J."/>
            <person name="McCowan C."/>
            <person name="Murphy C."/>
            <person name="Pearson M."/>
            <person name="Poon T.W."/>
            <person name="Priest M."/>
            <person name="Roberts A."/>
            <person name="Saif S."/>
            <person name="Shea T."/>
            <person name="Sisk P."/>
            <person name="Sykes S."/>
            <person name="Wortman J."/>
            <person name="Nusbaum C."/>
            <person name="Birren B."/>
        </authorList>
    </citation>
    <scope>NUCLEOTIDE SEQUENCE [LARGE SCALE GENOMIC DNA]</scope>
    <source>
        <strain evidence="2 4">ATCC 14025</strain>
    </source>
</reference>
<feature type="region of interest" description="Disordered" evidence="1">
    <location>
        <begin position="332"/>
        <end position="367"/>
    </location>
</feature>
<feature type="compositionally biased region" description="Basic residues" evidence="1">
    <location>
        <begin position="357"/>
        <end position="367"/>
    </location>
</feature>
<comment type="caution">
    <text evidence="3">The sequence shown here is derived from an EMBL/GenBank/DDBJ whole genome shotgun (WGS) entry which is preliminary data.</text>
</comment>
<gene>
    <name evidence="3" type="ORF">I570_01762</name>
    <name evidence="2" type="ORF">OMU_00121</name>
</gene>
<evidence type="ECO:0000313" key="5">
    <source>
        <dbReference type="Proteomes" id="UP000014107"/>
    </source>
</evidence>
<evidence type="ECO:0000313" key="4">
    <source>
        <dbReference type="Proteomes" id="UP000014104"/>
    </source>
</evidence>
<dbReference type="Proteomes" id="UP000014104">
    <property type="component" value="Unassembled WGS sequence"/>
</dbReference>
<evidence type="ECO:0000256" key="1">
    <source>
        <dbReference type="SAM" id="MobiDB-lite"/>
    </source>
</evidence>
<evidence type="ECO:0000313" key="3">
    <source>
        <dbReference type="EMBL" id="EOU23896.1"/>
    </source>
</evidence>
<organism evidence="3 5">
    <name type="scientific">Enterococcus avium ATCC 14025</name>
    <dbReference type="NCBI Taxonomy" id="1140002"/>
    <lineage>
        <taxon>Bacteria</taxon>
        <taxon>Bacillati</taxon>
        <taxon>Bacillota</taxon>
        <taxon>Bacilli</taxon>
        <taxon>Lactobacillales</taxon>
        <taxon>Enterococcaceae</taxon>
        <taxon>Enterococcus</taxon>
    </lineage>
</organism>
<sequence>MEVKKLQQRRLFCSKRDTVEKKVNQYFKETQDADSVIEYAIAIMVRHALVLGDFSLLFQDVIREIYNDAKPSETLRKFSPYFQSYFIDSEWQQIIKRLFINEKKYKKATKSMRIQAGYLKNCGSATVTHKYESYTLVSIYKDASGKKHTWRLRDADPRNSMEETKRILEILTNLTIFQKDGLRRFAEFMDYDCIGTTIVSSSKAPKEQTQEELERNHAKVSVKVGDSTGDEANLIDGCDLNTLSKETLIELLMSIYKETNAAMFEEEMLEDCSEIDPPLGVQTSLDDRIVSSNEKTSAQLSNTDETEEKNPTIALAGAGIETSAENHMLEKTADNRKIKQSKKKDRKLLKNFQNSRKQNKTKRHYLE</sequence>
<protein>
    <submittedName>
        <fullName evidence="3">Uncharacterized protein</fullName>
    </submittedName>
</protein>
<accession>A0AAV3J2H7</accession>
<name>A0AAV3J2H7_ENTAV</name>
<dbReference type="EMBL" id="ASWL01000002">
    <property type="protein sequence ID" value="EOU23896.1"/>
    <property type="molecule type" value="Genomic_DNA"/>
</dbReference>
<dbReference type="AlphaFoldDB" id="A0AAV3J2H7"/>
<proteinExistence type="predicted"/>
<evidence type="ECO:0000313" key="2">
    <source>
        <dbReference type="EMBL" id="EOT51918.1"/>
    </source>
</evidence>
<dbReference type="Proteomes" id="UP000014107">
    <property type="component" value="Unassembled WGS sequence"/>
</dbReference>
<dbReference type="RefSeq" id="WP_016178027.1">
    <property type="nucleotide sequence ID" value="NZ_KE136357.1"/>
</dbReference>